<dbReference type="Proteomes" id="UP001165960">
    <property type="component" value="Unassembled WGS sequence"/>
</dbReference>
<accession>A0ACC2RNM4</accession>
<reference evidence="1" key="1">
    <citation type="submission" date="2022-04" db="EMBL/GenBank/DDBJ databases">
        <title>Genome of the entomopathogenic fungus Entomophthora muscae.</title>
        <authorList>
            <person name="Elya C."/>
            <person name="Lovett B.R."/>
            <person name="Lee E."/>
            <person name="Macias A.M."/>
            <person name="Hajek A.E."/>
            <person name="De Bivort B.L."/>
            <person name="Kasson M.T."/>
            <person name="De Fine Licht H.H."/>
            <person name="Stajich J.E."/>
        </authorList>
    </citation>
    <scope>NUCLEOTIDE SEQUENCE</scope>
    <source>
        <strain evidence="1">Berkeley</strain>
    </source>
</reference>
<comment type="caution">
    <text evidence="1">The sequence shown here is derived from an EMBL/GenBank/DDBJ whole genome shotgun (WGS) entry which is preliminary data.</text>
</comment>
<organism evidence="1 2">
    <name type="scientific">Entomophthora muscae</name>
    <dbReference type="NCBI Taxonomy" id="34485"/>
    <lineage>
        <taxon>Eukaryota</taxon>
        <taxon>Fungi</taxon>
        <taxon>Fungi incertae sedis</taxon>
        <taxon>Zoopagomycota</taxon>
        <taxon>Entomophthoromycotina</taxon>
        <taxon>Entomophthoromycetes</taxon>
        <taxon>Entomophthorales</taxon>
        <taxon>Entomophthoraceae</taxon>
        <taxon>Entomophthora</taxon>
    </lineage>
</organism>
<evidence type="ECO:0000313" key="2">
    <source>
        <dbReference type="Proteomes" id="UP001165960"/>
    </source>
</evidence>
<name>A0ACC2RNM4_9FUNG</name>
<gene>
    <name evidence="1" type="ORF">DSO57_1002390</name>
</gene>
<sequence length="54" mass="5996">MHFFSRASESQDPAKSERGSFFTKRQAIHCHLNHLDATLPLGSLLAKSLPLSSE</sequence>
<proteinExistence type="predicted"/>
<protein>
    <submittedName>
        <fullName evidence="1">Uncharacterized protein</fullName>
    </submittedName>
</protein>
<keyword evidence="2" id="KW-1185">Reference proteome</keyword>
<evidence type="ECO:0000313" key="1">
    <source>
        <dbReference type="EMBL" id="KAJ9051691.1"/>
    </source>
</evidence>
<dbReference type="EMBL" id="QTSX02007105">
    <property type="protein sequence ID" value="KAJ9051691.1"/>
    <property type="molecule type" value="Genomic_DNA"/>
</dbReference>